<sequence>MRLKRSMLSFPSAPSMKDPSAQFSALLPASEGISHDSIHLGKKARLTLNSPTQVCETQQRVRLRVALVNYCRRLKCDRAWSPLDMVDVLHRPLTLRQARATDRKLSRLFWKLVISLPESDESSADEDNQRCDWLKAKLSKGAVPTDPTMAGKGEVLSLYTANAHGTQRQAMSIHVHTAVGILSEDDVELFEKNQVLMGCSAVLFLLRAADFTALDDDFWLEEQLRLKTVLLATPYSSALPLVILVPHSLSDHQRDSITDQLGLDTVVEYGLVASSRLVAMETAVEEPETSRTLVASLRWLAERCPEQLALKVEPLRDFVENCLSEDFYTVVFQDLAQRKNNGLPHQGPRALIALYNAVVHHMVELVTHPDLTLVSWPMNEFTSYDEDRLSDDWNSHERFTALKASLLSLCLPQFEFDGEGMEDWEDACEEVRQFVAAVGVEGGNDTALLSRTFWILRKSKRLSEHLRLTAHWKSPCHPYHVTVPWTDVILACIDYKMTQLECYHTSEAEGERGQEVKVCYLKDRAGHVTLPTAWLQATGAMQEQHAATESTLIRQQKEDDYDLFSQSLTSDVDDKNVVKATDQLLGSIAEEQVASQQFEEKLRKMLQPKLPGDLLNTTSHDAHCAAAIFDVTSLQCSPIFSLALTSKLDRKQERRGDVGSKYFSPQSLAADVEELNRSLESQKAANSLFERKLRMYMNEDLLW</sequence>
<dbReference type="InterPro" id="IPR031907">
    <property type="entry name" value="MCM3AP_GANP"/>
</dbReference>
<evidence type="ECO:0000313" key="3">
    <source>
        <dbReference type="Proteomes" id="UP001209878"/>
    </source>
</evidence>
<accession>A0AAD9KT17</accession>
<evidence type="ECO:0000259" key="1">
    <source>
        <dbReference type="Pfam" id="PF16769"/>
    </source>
</evidence>
<organism evidence="2 3">
    <name type="scientific">Ridgeia piscesae</name>
    <name type="common">Tubeworm</name>
    <dbReference type="NCBI Taxonomy" id="27915"/>
    <lineage>
        <taxon>Eukaryota</taxon>
        <taxon>Metazoa</taxon>
        <taxon>Spiralia</taxon>
        <taxon>Lophotrochozoa</taxon>
        <taxon>Annelida</taxon>
        <taxon>Polychaeta</taxon>
        <taxon>Sedentaria</taxon>
        <taxon>Canalipalpata</taxon>
        <taxon>Sabellida</taxon>
        <taxon>Siboglinidae</taxon>
        <taxon>Ridgeia</taxon>
    </lineage>
</organism>
<evidence type="ECO:0000313" key="2">
    <source>
        <dbReference type="EMBL" id="KAK2176777.1"/>
    </source>
</evidence>
<comment type="caution">
    <text evidence="2">The sequence shown here is derived from an EMBL/GenBank/DDBJ whole genome shotgun (WGS) entry which is preliminary data.</text>
</comment>
<dbReference type="AlphaFoldDB" id="A0AAD9KT17"/>
<reference evidence="2" key="1">
    <citation type="journal article" date="2023" name="Mol. Biol. Evol.">
        <title>Third-Generation Sequencing Reveals the Adaptive Role of the Epigenome in Three Deep-Sea Polychaetes.</title>
        <authorList>
            <person name="Perez M."/>
            <person name="Aroh O."/>
            <person name="Sun Y."/>
            <person name="Lan Y."/>
            <person name="Juniper S.K."/>
            <person name="Young C.R."/>
            <person name="Angers B."/>
            <person name="Qian P.Y."/>
        </authorList>
    </citation>
    <scope>NUCLEOTIDE SEQUENCE</scope>
    <source>
        <strain evidence="2">R07B-5</strain>
    </source>
</reference>
<dbReference type="EMBL" id="JAODUO010000641">
    <property type="protein sequence ID" value="KAK2176777.1"/>
    <property type="molecule type" value="Genomic_DNA"/>
</dbReference>
<proteinExistence type="predicted"/>
<keyword evidence="3" id="KW-1185">Reference proteome</keyword>
<dbReference type="Proteomes" id="UP001209878">
    <property type="component" value="Unassembled WGS sequence"/>
</dbReference>
<protein>
    <recommendedName>
        <fullName evidence="1">Germinal-centre associated nuclear protein MCM3AP domain-containing protein</fullName>
    </recommendedName>
</protein>
<feature type="domain" description="Germinal-centre associated nuclear protein MCM3AP" evidence="1">
    <location>
        <begin position="10"/>
        <end position="695"/>
    </location>
</feature>
<name>A0AAD9KT17_RIDPI</name>
<gene>
    <name evidence="2" type="ORF">NP493_642g02030</name>
</gene>
<dbReference type="Pfam" id="PF16769">
    <property type="entry name" value="MCM3AP_GANP"/>
    <property type="match status" value="1"/>
</dbReference>